<reference evidence="3 4" key="1">
    <citation type="journal article" date="2011" name="Int. J. Syst. Evol. Microbiol.">
        <title>Description of Undibacterium oligocarboniphilum sp. nov., isolated from purified water, and Undibacterium pigrum strain CCUG 49012 as the type strain of Undibacterium parvum sp. nov., and emended descriptions of the genus Undibacterium and the species Undibacterium pigrum.</title>
        <authorList>
            <person name="Eder W."/>
            <person name="Wanner G."/>
            <person name="Ludwig W."/>
            <person name="Busse H.J."/>
            <person name="Ziemke-Kageler F."/>
            <person name="Lang E."/>
        </authorList>
    </citation>
    <scope>NUCLEOTIDE SEQUENCE [LARGE SCALE GENOMIC DNA]</scope>
    <source>
        <strain evidence="3 4">DSM 23061</strain>
    </source>
</reference>
<keyword evidence="4" id="KW-1185">Reference proteome</keyword>
<dbReference type="AlphaFoldDB" id="A0A3Q9BNZ7"/>
<accession>A0A3Q9BNZ7</accession>
<evidence type="ECO:0000259" key="2">
    <source>
        <dbReference type="Pfam" id="PF13511"/>
    </source>
</evidence>
<gene>
    <name evidence="3" type="ORF">EJN92_03365</name>
</gene>
<dbReference type="InterPro" id="IPR025392">
    <property type="entry name" value="DUF4124"/>
</dbReference>
<feature type="domain" description="DUF4124" evidence="2">
    <location>
        <begin position="39"/>
        <end position="93"/>
    </location>
</feature>
<proteinExistence type="predicted"/>
<sequence>MTRFCNCLFIYPGNTAVKRPSTMYKFSPQNRLPLFVIGALALLVLASVQAEVYKWVDTSGKTHYTENRDEAGKGKAEQVKIQTQPSELRAAVARSWQDQEQESKQRLAQQQMAQPSRSAPPSNSQSSWAPQNTGGAPETDASRCARAQNDNKIINSGTGIHRGGAKIDANDREVAARDIRSFCR</sequence>
<protein>
    <submittedName>
        <fullName evidence="3">DUF4124 domain-containing protein</fullName>
    </submittedName>
</protein>
<name>A0A3Q9BNZ7_9BURK</name>
<dbReference type="KEGG" id="upv:EJN92_03365"/>
<feature type="compositionally biased region" description="Basic and acidic residues" evidence="1">
    <location>
        <begin position="64"/>
        <end position="78"/>
    </location>
</feature>
<evidence type="ECO:0000256" key="1">
    <source>
        <dbReference type="SAM" id="MobiDB-lite"/>
    </source>
</evidence>
<dbReference type="Proteomes" id="UP000275663">
    <property type="component" value="Chromosome"/>
</dbReference>
<evidence type="ECO:0000313" key="4">
    <source>
        <dbReference type="Proteomes" id="UP000275663"/>
    </source>
</evidence>
<feature type="compositionally biased region" description="Low complexity" evidence="1">
    <location>
        <begin position="113"/>
        <end position="131"/>
    </location>
</feature>
<dbReference type="EMBL" id="CP034464">
    <property type="protein sequence ID" value="AZP11132.1"/>
    <property type="molecule type" value="Genomic_DNA"/>
</dbReference>
<organism evidence="3 4">
    <name type="scientific">Undibacterium parvum</name>
    <dbReference type="NCBI Taxonomy" id="401471"/>
    <lineage>
        <taxon>Bacteria</taxon>
        <taxon>Pseudomonadati</taxon>
        <taxon>Pseudomonadota</taxon>
        <taxon>Betaproteobacteria</taxon>
        <taxon>Burkholderiales</taxon>
        <taxon>Oxalobacteraceae</taxon>
        <taxon>Undibacterium</taxon>
    </lineage>
</organism>
<dbReference type="Pfam" id="PF13511">
    <property type="entry name" value="DUF4124"/>
    <property type="match status" value="1"/>
</dbReference>
<feature type="region of interest" description="Disordered" evidence="1">
    <location>
        <begin position="64"/>
        <end position="142"/>
    </location>
</feature>
<evidence type="ECO:0000313" key="3">
    <source>
        <dbReference type="EMBL" id="AZP11132.1"/>
    </source>
</evidence>